<dbReference type="AlphaFoldDB" id="A0AAW0K4G4"/>
<reference evidence="2 3" key="1">
    <citation type="journal article" date="2018" name="Sci. Data">
        <title>The draft genome sequence of cork oak.</title>
        <authorList>
            <person name="Ramos A.M."/>
            <person name="Usie A."/>
            <person name="Barbosa P."/>
            <person name="Barros P.M."/>
            <person name="Capote T."/>
            <person name="Chaves I."/>
            <person name="Simoes F."/>
            <person name="Abreu I."/>
            <person name="Carrasquinho I."/>
            <person name="Faro C."/>
            <person name="Guimaraes J.B."/>
            <person name="Mendonca D."/>
            <person name="Nobrega F."/>
            <person name="Rodrigues L."/>
            <person name="Saibo N.J.M."/>
            <person name="Varela M.C."/>
            <person name="Egas C."/>
            <person name="Matos J."/>
            <person name="Miguel C.M."/>
            <person name="Oliveira M.M."/>
            <person name="Ricardo C.P."/>
            <person name="Goncalves S."/>
        </authorList>
    </citation>
    <scope>NUCLEOTIDE SEQUENCE [LARGE SCALE GENOMIC DNA]</scope>
    <source>
        <strain evidence="3">cv. HL8</strain>
    </source>
</reference>
<dbReference type="Proteomes" id="UP000237347">
    <property type="component" value="Unassembled WGS sequence"/>
</dbReference>
<organism evidence="2 3">
    <name type="scientific">Quercus suber</name>
    <name type="common">Cork oak</name>
    <dbReference type="NCBI Taxonomy" id="58331"/>
    <lineage>
        <taxon>Eukaryota</taxon>
        <taxon>Viridiplantae</taxon>
        <taxon>Streptophyta</taxon>
        <taxon>Embryophyta</taxon>
        <taxon>Tracheophyta</taxon>
        <taxon>Spermatophyta</taxon>
        <taxon>Magnoliopsida</taxon>
        <taxon>eudicotyledons</taxon>
        <taxon>Gunneridae</taxon>
        <taxon>Pentapetalae</taxon>
        <taxon>rosids</taxon>
        <taxon>fabids</taxon>
        <taxon>Fagales</taxon>
        <taxon>Fagaceae</taxon>
        <taxon>Quercus</taxon>
    </lineage>
</organism>
<evidence type="ECO:0000256" key="1">
    <source>
        <dbReference type="SAM" id="MobiDB-lite"/>
    </source>
</evidence>
<dbReference type="EMBL" id="PKMF04000408">
    <property type="protein sequence ID" value="KAK7833416.1"/>
    <property type="molecule type" value="Genomic_DNA"/>
</dbReference>
<evidence type="ECO:0008006" key="4">
    <source>
        <dbReference type="Google" id="ProtNLM"/>
    </source>
</evidence>
<name>A0AAW0K4G4_QUESU</name>
<protein>
    <recommendedName>
        <fullName evidence="4">Ribosomal protein L16</fullName>
    </recommendedName>
</protein>
<gene>
    <name evidence="2" type="ORF">CFP56_025668</name>
</gene>
<comment type="caution">
    <text evidence="2">The sequence shown here is derived from an EMBL/GenBank/DDBJ whole genome shotgun (WGS) entry which is preliminary data.</text>
</comment>
<evidence type="ECO:0000313" key="2">
    <source>
        <dbReference type="EMBL" id="KAK7833416.1"/>
    </source>
</evidence>
<evidence type="ECO:0000313" key="3">
    <source>
        <dbReference type="Proteomes" id="UP000237347"/>
    </source>
</evidence>
<sequence>MRMENGRLKSFRQTFYHMKRRPS</sequence>
<proteinExistence type="predicted"/>
<keyword evidence="3" id="KW-1185">Reference proteome</keyword>
<feature type="region of interest" description="Disordered" evidence="1">
    <location>
        <begin position="1"/>
        <end position="23"/>
    </location>
</feature>
<accession>A0AAW0K4G4</accession>